<proteinExistence type="predicted"/>
<dbReference type="InterPro" id="IPR015943">
    <property type="entry name" value="WD40/YVTN_repeat-like_dom_sf"/>
</dbReference>
<dbReference type="AlphaFoldDB" id="X1VXN9"/>
<gene>
    <name evidence="1" type="ORF">S12H4_60645</name>
</gene>
<dbReference type="SUPFAM" id="SSF63825">
    <property type="entry name" value="YWTD domain"/>
    <property type="match status" value="1"/>
</dbReference>
<accession>X1VXN9</accession>
<feature type="non-terminal residue" evidence="1">
    <location>
        <position position="1"/>
    </location>
</feature>
<evidence type="ECO:0008006" key="2">
    <source>
        <dbReference type="Google" id="ProtNLM"/>
    </source>
</evidence>
<dbReference type="Gene3D" id="2.130.10.10">
    <property type="entry name" value="YVTN repeat-like/Quinoprotein amine dehydrogenase"/>
    <property type="match status" value="1"/>
</dbReference>
<feature type="non-terminal residue" evidence="1">
    <location>
        <position position="131"/>
    </location>
</feature>
<comment type="caution">
    <text evidence="1">The sequence shown here is derived from an EMBL/GenBank/DDBJ whole genome shotgun (WGS) entry which is preliminary data.</text>
</comment>
<sequence length="131" mass="14606">LQAGVRQFTYDPDVLRCTQVYVEVDYTPPAPQGLTFDGRCLWESDVDNQLIHQIDPETGRVIRSFAAPGTTPRGLAFDGHKLWYTDGGTNLIYQIDPETGRVIRSFAAPAINPRGLTFDGRTLWYTDGGTK</sequence>
<protein>
    <recommendedName>
        <fullName evidence="2">SMP-30/Gluconolactonase/LRE-like region domain-containing protein</fullName>
    </recommendedName>
</protein>
<dbReference type="EMBL" id="BARW01039972">
    <property type="protein sequence ID" value="GAJ23866.1"/>
    <property type="molecule type" value="Genomic_DNA"/>
</dbReference>
<evidence type="ECO:0000313" key="1">
    <source>
        <dbReference type="EMBL" id="GAJ23866.1"/>
    </source>
</evidence>
<organism evidence="1">
    <name type="scientific">marine sediment metagenome</name>
    <dbReference type="NCBI Taxonomy" id="412755"/>
    <lineage>
        <taxon>unclassified sequences</taxon>
        <taxon>metagenomes</taxon>
        <taxon>ecological metagenomes</taxon>
    </lineage>
</organism>
<name>X1VXN9_9ZZZZ</name>
<reference evidence="1" key="1">
    <citation type="journal article" date="2014" name="Front. Microbiol.">
        <title>High frequency of phylogenetically diverse reductive dehalogenase-homologous genes in deep subseafloor sedimentary metagenomes.</title>
        <authorList>
            <person name="Kawai M."/>
            <person name="Futagami T."/>
            <person name="Toyoda A."/>
            <person name="Takaki Y."/>
            <person name="Nishi S."/>
            <person name="Hori S."/>
            <person name="Arai W."/>
            <person name="Tsubouchi T."/>
            <person name="Morono Y."/>
            <person name="Uchiyama I."/>
            <person name="Ito T."/>
            <person name="Fujiyama A."/>
            <person name="Inagaki F."/>
            <person name="Takami H."/>
        </authorList>
    </citation>
    <scope>NUCLEOTIDE SEQUENCE</scope>
    <source>
        <strain evidence="1">Expedition CK06-06</strain>
    </source>
</reference>